<gene>
    <name evidence="2" type="ORF">F511_07435</name>
</gene>
<dbReference type="EMBL" id="KV011895">
    <property type="protein sequence ID" value="KZV25303.1"/>
    <property type="molecule type" value="Genomic_DNA"/>
</dbReference>
<feature type="region of interest" description="Disordered" evidence="1">
    <location>
        <begin position="311"/>
        <end position="347"/>
    </location>
</feature>
<feature type="compositionally biased region" description="Basic residues" evidence="1">
    <location>
        <begin position="63"/>
        <end position="80"/>
    </location>
</feature>
<feature type="compositionally biased region" description="Acidic residues" evidence="1">
    <location>
        <begin position="319"/>
        <end position="347"/>
    </location>
</feature>
<accession>A0A2Z7AUX8</accession>
<protein>
    <submittedName>
        <fullName evidence="2">Triadin-like</fullName>
    </submittedName>
</protein>
<evidence type="ECO:0000313" key="3">
    <source>
        <dbReference type="Proteomes" id="UP000250235"/>
    </source>
</evidence>
<dbReference type="Proteomes" id="UP000250235">
    <property type="component" value="Unassembled WGS sequence"/>
</dbReference>
<evidence type="ECO:0000256" key="1">
    <source>
        <dbReference type="SAM" id="MobiDB-lite"/>
    </source>
</evidence>
<name>A0A2Z7AUX8_9LAMI</name>
<feature type="region of interest" description="Disordered" evidence="1">
    <location>
        <begin position="24"/>
        <end position="89"/>
    </location>
</feature>
<sequence>MVFSQLPCWRLGAWLRPVSRGNRHFTVGGGRLRQSGPRPEGRLLRQPALEGLTRSARTDSPRKVGRNKFRRGAATRRRKGGGSGDIRERRGRRLLGARVRVVLVVMDTASRGPTTIATPESQFRTCPSDHDLARGFCLNERSDQDDVELDFTTFRLHYANSDFTTQVQICACASVFNSMPPQKFRFLQGRLHPRISVGFLTHTSRCNGRGIRNSMPLMTDARLPHLYAYKYQMMTTELLNPSKIISLSMSKKIEWMKAKKQKTRENHVVCHQKFLARIQEAEDSMQAQHLIIEVLVEEKDGLLQTIQGLQEANGAPAPFDDEWEEEPEEEVIEDIPLDEGEIDDEWK</sequence>
<keyword evidence="3" id="KW-1185">Reference proteome</keyword>
<organism evidence="2 3">
    <name type="scientific">Dorcoceras hygrometricum</name>
    <dbReference type="NCBI Taxonomy" id="472368"/>
    <lineage>
        <taxon>Eukaryota</taxon>
        <taxon>Viridiplantae</taxon>
        <taxon>Streptophyta</taxon>
        <taxon>Embryophyta</taxon>
        <taxon>Tracheophyta</taxon>
        <taxon>Spermatophyta</taxon>
        <taxon>Magnoliopsida</taxon>
        <taxon>eudicotyledons</taxon>
        <taxon>Gunneridae</taxon>
        <taxon>Pentapetalae</taxon>
        <taxon>asterids</taxon>
        <taxon>lamiids</taxon>
        <taxon>Lamiales</taxon>
        <taxon>Gesneriaceae</taxon>
        <taxon>Didymocarpoideae</taxon>
        <taxon>Trichosporeae</taxon>
        <taxon>Loxocarpinae</taxon>
        <taxon>Dorcoceras</taxon>
    </lineage>
</organism>
<reference evidence="2 3" key="1">
    <citation type="journal article" date="2015" name="Proc. Natl. Acad. Sci. U.S.A.">
        <title>The resurrection genome of Boea hygrometrica: A blueprint for survival of dehydration.</title>
        <authorList>
            <person name="Xiao L."/>
            <person name="Yang G."/>
            <person name="Zhang L."/>
            <person name="Yang X."/>
            <person name="Zhao S."/>
            <person name="Ji Z."/>
            <person name="Zhou Q."/>
            <person name="Hu M."/>
            <person name="Wang Y."/>
            <person name="Chen M."/>
            <person name="Xu Y."/>
            <person name="Jin H."/>
            <person name="Xiao X."/>
            <person name="Hu G."/>
            <person name="Bao F."/>
            <person name="Hu Y."/>
            <person name="Wan P."/>
            <person name="Li L."/>
            <person name="Deng X."/>
            <person name="Kuang T."/>
            <person name="Xiang C."/>
            <person name="Zhu J.K."/>
            <person name="Oliver M.J."/>
            <person name="He Y."/>
        </authorList>
    </citation>
    <scope>NUCLEOTIDE SEQUENCE [LARGE SCALE GENOMIC DNA]</scope>
    <source>
        <strain evidence="3">cv. XS01</strain>
    </source>
</reference>
<proteinExistence type="predicted"/>
<dbReference type="AlphaFoldDB" id="A0A2Z7AUX8"/>
<evidence type="ECO:0000313" key="2">
    <source>
        <dbReference type="EMBL" id="KZV25303.1"/>
    </source>
</evidence>